<proteinExistence type="predicted"/>
<evidence type="ECO:0000313" key="2">
    <source>
        <dbReference type="Proteomes" id="UP000237271"/>
    </source>
</evidence>
<evidence type="ECO:0000313" key="1">
    <source>
        <dbReference type="EMBL" id="POM67354.1"/>
    </source>
</evidence>
<protein>
    <submittedName>
        <fullName evidence="1">Shikimate 5-dehydrogenase</fullName>
    </submittedName>
</protein>
<keyword evidence="2" id="KW-1185">Reference proteome</keyword>
<comment type="caution">
    <text evidence="1">The sequence shown here is derived from an EMBL/GenBank/DDBJ whole genome shotgun (WGS) entry which is preliminary data.</text>
</comment>
<reference evidence="1 2" key="1">
    <citation type="journal article" date="2017" name="Genome Biol. Evol.">
        <title>Phytophthora megakarya and P. palmivora, closely related causal agents of cacao black pod rot, underwent increases in genome sizes and gene numbers by different mechanisms.</title>
        <authorList>
            <person name="Ali S.S."/>
            <person name="Shao J."/>
            <person name="Lary D.J."/>
            <person name="Kronmiller B."/>
            <person name="Shen D."/>
            <person name="Strem M.D."/>
            <person name="Amoako-Attah I."/>
            <person name="Akrofi A.Y."/>
            <person name="Begoude B.A."/>
            <person name="Ten Hoopen G.M."/>
            <person name="Coulibaly K."/>
            <person name="Kebe B.I."/>
            <person name="Melnick R.L."/>
            <person name="Guiltinan M.J."/>
            <person name="Tyler B.M."/>
            <person name="Meinhardt L.W."/>
            <person name="Bailey B.A."/>
        </authorList>
    </citation>
    <scope>NUCLEOTIDE SEQUENCE [LARGE SCALE GENOMIC DNA]</scope>
    <source>
        <strain evidence="2">sbr112.9</strain>
    </source>
</reference>
<dbReference type="AlphaFoldDB" id="A0A2P4XP90"/>
<dbReference type="Proteomes" id="UP000237271">
    <property type="component" value="Unassembled WGS sequence"/>
</dbReference>
<dbReference type="OrthoDB" id="1224824at2759"/>
<name>A0A2P4XP90_9STRA</name>
<dbReference type="EMBL" id="NCKW01009301">
    <property type="protein sequence ID" value="POM67354.1"/>
    <property type="molecule type" value="Genomic_DNA"/>
</dbReference>
<gene>
    <name evidence="1" type="ORF">PHPALM_16671</name>
</gene>
<accession>A0A2P4XP90</accession>
<sequence>MSTADHPQTDVSVRKHLDPGRISFLWLSSNAVHASTGFTPVLFEWVTTPPGAANLAGRYRGLHRKWGRGSESLFLPGLSN</sequence>
<organism evidence="1 2">
    <name type="scientific">Phytophthora palmivora</name>
    <dbReference type="NCBI Taxonomy" id="4796"/>
    <lineage>
        <taxon>Eukaryota</taxon>
        <taxon>Sar</taxon>
        <taxon>Stramenopiles</taxon>
        <taxon>Oomycota</taxon>
        <taxon>Peronosporomycetes</taxon>
        <taxon>Peronosporales</taxon>
        <taxon>Peronosporaceae</taxon>
        <taxon>Phytophthora</taxon>
    </lineage>
</organism>